<evidence type="ECO:0000256" key="1">
    <source>
        <dbReference type="ARBA" id="ARBA00004141"/>
    </source>
</evidence>
<evidence type="ECO:0000256" key="13">
    <source>
        <dbReference type="ARBA" id="ARBA00044919"/>
    </source>
</evidence>
<comment type="catalytic activity">
    <reaction evidence="10">
        <text>L-lysyl-L-lysine(out) = L-lysyl-L-lysine(in)</text>
        <dbReference type="Rhea" id="RHEA:79403"/>
        <dbReference type="ChEBI" id="CHEBI:229956"/>
    </reaction>
</comment>
<feature type="transmembrane region" description="Helical" evidence="19">
    <location>
        <begin position="178"/>
        <end position="197"/>
    </location>
</feature>
<evidence type="ECO:0000256" key="8">
    <source>
        <dbReference type="ARBA" id="ARBA00044898"/>
    </source>
</evidence>
<feature type="transmembrane region" description="Helical" evidence="19">
    <location>
        <begin position="16"/>
        <end position="36"/>
    </location>
</feature>
<name>A0ABR2H3K1_9EUKA</name>
<keyword evidence="22" id="KW-1185">Reference proteome</keyword>
<comment type="catalytic activity">
    <reaction evidence="4">
        <text>L-alpha-aminoacyl-L-arginine(out) = L-alpha-aminoacyl-L-arginine(in)</text>
        <dbReference type="Rhea" id="RHEA:79367"/>
        <dbReference type="ChEBI" id="CHEBI:229968"/>
    </reaction>
</comment>
<comment type="catalytic activity">
    <reaction evidence="8">
        <text>L-aspartyl-L-lysine(out) = L-aspartyl-L-lysine(in)</text>
        <dbReference type="Rhea" id="RHEA:79411"/>
        <dbReference type="ChEBI" id="CHEBI:229953"/>
    </reaction>
</comment>
<dbReference type="PROSITE" id="PS50850">
    <property type="entry name" value="MFS"/>
    <property type="match status" value="1"/>
</dbReference>
<evidence type="ECO:0000256" key="6">
    <source>
        <dbReference type="ARBA" id="ARBA00044891"/>
    </source>
</evidence>
<keyword evidence="19" id="KW-0812">Transmembrane</keyword>
<protein>
    <recommendedName>
        <fullName evidence="15">Lysosomal dipeptide transporter MFSD1</fullName>
    </recommendedName>
    <alternativeName>
        <fullName evidence="16">Major facilitator superfamily domain-containing protein 1</fullName>
    </alternativeName>
</protein>
<comment type="catalytic activity">
    <reaction evidence="11">
        <text>L-arginyl-glycine(out) = L-arginyl-glycine(in)</text>
        <dbReference type="Rhea" id="RHEA:79391"/>
        <dbReference type="ChEBI" id="CHEBI:229955"/>
    </reaction>
</comment>
<feature type="transmembrane region" description="Helical" evidence="19">
    <location>
        <begin position="95"/>
        <end position="120"/>
    </location>
</feature>
<dbReference type="InterPro" id="IPR052187">
    <property type="entry name" value="MFSD1"/>
</dbReference>
<evidence type="ECO:0000256" key="11">
    <source>
        <dbReference type="ARBA" id="ARBA00044903"/>
    </source>
</evidence>
<feature type="transmembrane region" description="Helical" evidence="19">
    <location>
        <begin position="65"/>
        <end position="83"/>
    </location>
</feature>
<comment type="caution">
    <text evidence="21">The sequence shown here is derived from an EMBL/GenBank/DDBJ whole genome shotgun (WGS) entry which is preliminary data.</text>
</comment>
<feature type="transmembrane region" description="Helical" evidence="19">
    <location>
        <begin position="279"/>
        <end position="297"/>
    </location>
</feature>
<dbReference type="InterPro" id="IPR011701">
    <property type="entry name" value="MFS"/>
</dbReference>
<evidence type="ECO:0000256" key="14">
    <source>
        <dbReference type="ARBA" id="ARBA00044924"/>
    </source>
</evidence>
<feature type="transmembrane region" description="Helical" evidence="19">
    <location>
        <begin position="335"/>
        <end position="354"/>
    </location>
</feature>
<feature type="transmembrane region" description="Helical" evidence="19">
    <location>
        <begin position="242"/>
        <end position="264"/>
    </location>
</feature>
<dbReference type="Proteomes" id="UP001470230">
    <property type="component" value="Unassembled WGS sequence"/>
</dbReference>
<comment type="catalytic activity">
    <reaction evidence="7">
        <text>L-alpha-aminoacyl-L-lysine(out) = L-alpha-aminoacyl-L-lysine(in)</text>
        <dbReference type="Rhea" id="RHEA:79383"/>
        <dbReference type="ChEBI" id="CHEBI:229966"/>
    </reaction>
</comment>
<sequence>MNEQILQSNKPFNTWFYIRRILNLLVMLILYCLVSFQRQCPTILSKDISKAYNVPIADLDIFSSIYFYAYGTMQLFAGLFADIMEPSYLAGISQIIAAIGSIICGLSNTILIGSIGRFLVGIGTSFTYIPACRMNVNWFGLHWYSFLTGIFMIGSAIGSILAQSVTAFLLDVINWRQIFYLFGGIAFFFSIVTLAFVRGSPSKCGYKEVNVEMEDVIKPRTFKEGIFQLKENLFIVVKKFEFWKITVAGIMAGGPGTAITGLWLSKYLKDVFDISNKESSYILSVQSIGCIIFALLIPAASSLLKTRKWVMVFIALLSLASAVYAFILNEKMTKISIYVVIFIYGLLGFPSSTLSYPLCRECYHPSVAATAVGTLNFFCMTCNGVFQPLCSKIVKSFGVEENGAYTIKGYKYGLWLVSVVAFSISSGIKLVIHESLLFDKKNKKPETLSTYTEISSISKIDDNCNVPS</sequence>
<comment type="subunit">
    <text evidence="18">Homodimer. Interacts with lysosomal protein GLMP (via lumenal domain); the interaction starts while both proteins are still in the endoplasmic reticulum and is required for stabilization of MFSD1 in lysosomes but has no direct effect on its targeting to lysosomes or transporter activity.</text>
</comment>
<comment type="catalytic activity">
    <reaction evidence="3">
        <text>L-histidyl-glycine(out) = L-histidyl-glycine(in)</text>
        <dbReference type="Rhea" id="RHEA:79395"/>
        <dbReference type="ChEBI" id="CHEBI:229957"/>
    </reaction>
</comment>
<comment type="catalytic activity">
    <reaction evidence="5">
        <text>L-alpha-aminoacyl-L-histidine(out) = L-alpha-aminoacyl-L-histidine(in)</text>
        <dbReference type="Rhea" id="RHEA:79375"/>
        <dbReference type="ChEBI" id="CHEBI:229967"/>
    </reaction>
</comment>
<evidence type="ECO:0000256" key="5">
    <source>
        <dbReference type="ARBA" id="ARBA00044884"/>
    </source>
</evidence>
<comment type="catalytic activity">
    <reaction evidence="6">
        <text>L-lysyl-L-alpha-amino acid(out) = L-lysyl-L-alpha-amino acid(in)</text>
        <dbReference type="Rhea" id="RHEA:79387"/>
        <dbReference type="ChEBI" id="CHEBI:229965"/>
    </reaction>
</comment>
<feature type="transmembrane region" description="Helical" evidence="19">
    <location>
        <begin position="366"/>
        <end position="386"/>
    </location>
</feature>
<dbReference type="Pfam" id="PF07690">
    <property type="entry name" value="MFS_1"/>
    <property type="match status" value="1"/>
</dbReference>
<dbReference type="EMBL" id="JAPFFF010000043">
    <property type="protein sequence ID" value="KAK8840773.1"/>
    <property type="molecule type" value="Genomic_DNA"/>
</dbReference>
<comment type="catalytic activity">
    <reaction evidence="2">
        <text>L-lysyl-L-alanine(out) = L-lysyl-L-alanine(in)</text>
        <dbReference type="Rhea" id="RHEA:79399"/>
        <dbReference type="ChEBI" id="CHEBI:229954"/>
    </reaction>
</comment>
<evidence type="ECO:0000256" key="12">
    <source>
        <dbReference type="ARBA" id="ARBA00044912"/>
    </source>
</evidence>
<keyword evidence="19" id="KW-1133">Transmembrane helix</keyword>
<reference evidence="21 22" key="1">
    <citation type="submission" date="2024-04" db="EMBL/GenBank/DDBJ databases">
        <title>Tritrichomonas musculus Genome.</title>
        <authorList>
            <person name="Alves-Ferreira E."/>
            <person name="Grigg M."/>
            <person name="Lorenzi H."/>
            <person name="Galac M."/>
        </authorList>
    </citation>
    <scope>NUCLEOTIDE SEQUENCE [LARGE SCALE GENOMIC DNA]</scope>
    <source>
        <strain evidence="21 22">EAF2021</strain>
    </source>
</reference>
<comment type="catalytic activity">
    <reaction evidence="12">
        <text>L-histidyl-L-alpha-amino acid(out) = L-histidyl-L-alpha-amino acid(in)</text>
        <dbReference type="Rhea" id="RHEA:79379"/>
        <dbReference type="ChEBI" id="CHEBI:229964"/>
    </reaction>
</comment>
<dbReference type="PANTHER" id="PTHR23512:SF11">
    <property type="entry name" value="MAJOR FACILITATOR SUPERFAMILY PROTEIN"/>
    <property type="match status" value="1"/>
</dbReference>
<evidence type="ECO:0000256" key="9">
    <source>
        <dbReference type="ARBA" id="ARBA00044899"/>
    </source>
</evidence>
<feature type="transmembrane region" description="Helical" evidence="19">
    <location>
        <begin position="141"/>
        <end position="166"/>
    </location>
</feature>
<evidence type="ECO:0000256" key="18">
    <source>
        <dbReference type="ARBA" id="ARBA00046376"/>
    </source>
</evidence>
<gene>
    <name evidence="21" type="ORF">M9Y10_027595</name>
</gene>
<comment type="catalytic activity">
    <reaction evidence="14">
        <text>L-lysyl-glycine(out) = L-lysyl-glycine(in)</text>
        <dbReference type="Rhea" id="RHEA:79407"/>
        <dbReference type="ChEBI" id="CHEBI:191202"/>
    </reaction>
</comment>
<dbReference type="SUPFAM" id="SSF103473">
    <property type="entry name" value="MFS general substrate transporter"/>
    <property type="match status" value="1"/>
</dbReference>
<evidence type="ECO:0000256" key="16">
    <source>
        <dbReference type="ARBA" id="ARBA00045018"/>
    </source>
</evidence>
<evidence type="ECO:0000256" key="10">
    <source>
        <dbReference type="ARBA" id="ARBA00044900"/>
    </source>
</evidence>
<proteinExistence type="predicted"/>
<evidence type="ECO:0000256" key="2">
    <source>
        <dbReference type="ARBA" id="ARBA00044876"/>
    </source>
</evidence>
<evidence type="ECO:0000256" key="15">
    <source>
        <dbReference type="ARBA" id="ARBA00044985"/>
    </source>
</evidence>
<evidence type="ECO:0000256" key="4">
    <source>
        <dbReference type="ARBA" id="ARBA00044881"/>
    </source>
</evidence>
<dbReference type="Gene3D" id="1.20.1250.20">
    <property type="entry name" value="MFS general substrate transporter like domains"/>
    <property type="match status" value="2"/>
</dbReference>
<evidence type="ECO:0000256" key="19">
    <source>
        <dbReference type="SAM" id="Phobius"/>
    </source>
</evidence>
<comment type="function">
    <text evidence="17">Lysosomal dipeptide uniporter that selectively exports lysine, arginine or histidine-containing dipeptides with a net positive charge from the lysosome lumen into the cytosol. Could play a role in a specific type of protein O-glycosylation indirectly regulating macrophages migration and tissue invasion. Also essential for liver homeostasis.</text>
</comment>
<evidence type="ECO:0000313" key="21">
    <source>
        <dbReference type="EMBL" id="KAK8840773.1"/>
    </source>
</evidence>
<feature type="domain" description="Major facilitator superfamily (MFS) profile" evidence="20">
    <location>
        <begin position="23"/>
        <end position="444"/>
    </location>
</feature>
<dbReference type="InterPro" id="IPR036259">
    <property type="entry name" value="MFS_trans_sf"/>
</dbReference>
<accession>A0ABR2H3K1</accession>
<evidence type="ECO:0000259" key="20">
    <source>
        <dbReference type="PROSITE" id="PS50850"/>
    </source>
</evidence>
<comment type="catalytic activity">
    <reaction evidence="9">
        <text>L-arginyl-L-alpha-amino acid(out) = L-arginyl-L-alpha-amino acid(in)</text>
        <dbReference type="Rhea" id="RHEA:79371"/>
        <dbReference type="ChEBI" id="CHEBI:84315"/>
    </reaction>
</comment>
<evidence type="ECO:0000256" key="7">
    <source>
        <dbReference type="ARBA" id="ARBA00044893"/>
    </source>
</evidence>
<evidence type="ECO:0000256" key="17">
    <source>
        <dbReference type="ARBA" id="ARBA00045709"/>
    </source>
</evidence>
<organism evidence="21 22">
    <name type="scientific">Tritrichomonas musculus</name>
    <dbReference type="NCBI Taxonomy" id="1915356"/>
    <lineage>
        <taxon>Eukaryota</taxon>
        <taxon>Metamonada</taxon>
        <taxon>Parabasalia</taxon>
        <taxon>Tritrichomonadida</taxon>
        <taxon>Tritrichomonadidae</taxon>
        <taxon>Tritrichomonas</taxon>
    </lineage>
</organism>
<dbReference type="InterPro" id="IPR020846">
    <property type="entry name" value="MFS_dom"/>
</dbReference>
<dbReference type="PANTHER" id="PTHR23512">
    <property type="entry name" value="MAJOR FACILITATOR SUPERFAMILY DOMAIN-CONTAINING PROTEIN 1"/>
    <property type="match status" value="1"/>
</dbReference>
<comment type="subcellular location">
    <subcellularLocation>
        <location evidence="1">Membrane</location>
        <topology evidence="1">Multi-pass membrane protein</topology>
    </subcellularLocation>
</comment>
<evidence type="ECO:0000313" key="22">
    <source>
        <dbReference type="Proteomes" id="UP001470230"/>
    </source>
</evidence>
<feature type="transmembrane region" description="Helical" evidence="19">
    <location>
        <begin position="309"/>
        <end position="329"/>
    </location>
</feature>
<comment type="catalytic activity">
    <reaction evidence="13">
        <text>L-alanyl-L-lysine(out) = L-alanyl-L-lysine(in)</text>
        <dbReference type="Rhea" id="RHEA:79415"/>
        <dbReference type="ChEBI" id="CHEBI:192470"/>
    </reaction>
</comment>
<keyword evidence="19" id="KW-0472">Membrane</keyword>
<feature type="transmembrane region" description="Helical" evidence="19">
    <location>
        <begin position="412"/>
        <end position="432"/>
    </location>
</feature>
<evidence type="ECO:0000256" key="3">
    <source>
        <dbReference type="ARBA" id="ARBA00044878"/>
    </source>
</evidence>